<accession>A0A0G3H9Y2</accession>
<dbReference type="InterPro" id="IPR018456">
    <property type="entry name" value="PTR2_symporter_CS"/>
</dbReference>
<feature type="transmembrane region" description="Helical" evidence="8">
    <location>
        <begin position="372"/>
        <end position="390"/>
    </location>
</feature>
<dbReference type="Proteomes" id="UP000035540">
    <property type="component" value="Chromosome"/>
</dbReference>
<feature type="transmembrane region" description="Helical" evidence="8">
    <location>
        <begin position="295"/>
        <end position="319"/>
    </location>
</feature>
<dbReference type="GO" id="GO:0006857">
    <property type="term" value="P:oligopeptide transport"/>
    <property type="evidence" value="ECO:0007669"/>
    <property type="project" value="InterPro"/>
</dbReference>
<keyword evidence="3" id="KW-1003">Cell membrane</keyword>
<evidence type="ECO:0000256" key="1">
    <source>
        <dbReference type="ARBA" id="ARBA00004651"/>
    </source>
</evidence>
<comment type="subcellular location">
    <subcellularLocation>
        <location evidence="1">Cell membrane</location>
        <topology evidence="1">Multi-pass membrane protein</topology>
    </subcellularLocation>
    <subcellularLocation>
        <location evidence="7">Membrane</location>
        <topology evidence="7">Multi-pass membrane protein</topology>
    </subcellularLocation>
</comment>
<feature type="transmembrane region" description="Helical" evidence="8">
    <location>
        <begin position="472"/>
        <end position="491"/>
    </location>
</feature>
<keyword evidence="2 7" id="KW-0813">Transport</keyword>
<organism evidence="9 10">
    <name type="scientific">Corynebacterium testudinoris</name>
    <dbReference type="NCBI Taxonomy" id="136857"/>
    <lineage>
        <taxon>Bacteria</taxon>
        <taxon>Bacillati</taxon>
        <taxon>Actinomycetota</taxon>
        <taxon>Actinomycetes</taxon>
        <taxon>Mycobacteriales</taxon>
        <taxon>Corynebacteriaceae</taxon>
        <taxon>Corynebacterium</taxon>
    </lineage>
</organism>
<proteinExistence type="inferred from homology"/>
<evidence type="ECO:0000256" key="7">
    <source>
        <dbReference type="RuleBase" id="RU003755"/>
    </source>
</evidence>
<dbReference type="AlphaFoldDB" id="A0A0G3H9Y2"/>
<dbReference type="NCBIfam" id="TIGR00924">
    <property type="entry name" value="yjdL_sub1_fam"/>
    <property type="match status" value="1"/>
</dbReference>
<comment type="similarity">
    <text evidence="7">Belongs to the major facilitator superfamily. Proton-dependent oligopeptide transporter (POT/PTR) (TC 2.A.17) family.</text>
</comment>
<gene>
    <name evidence="9" type="ORF">CTEST_06270</name>
</gene>
<evidence type="ECO:0000256" key="2">
    <source>
        <dbReference type="ARBA" id="ARBA00022448"/>
    </source>
</evidence>
<feature type="transmembrane region" description="Helical" evidence="8">
    <location>
        <begin position="262"/>
        <end position="283"/>
    </location>
</feature>
<dbReference type="Gene3D" id="1.20.1250.20">
    <property type="entry name" value="MFS general substrate transporter like domains"/>
    <property type="match status" value="1"/>
</dbReference>
<evidence type="ECO:0000256" key="6">
    <source>
        <dbReference type="ARBA" id="ARBA00023136"/>
    </source>
</evidence>
<dbReference type="PROSITE" id="PS01023">
    <property type="entry name" value="PTR2_2"/>
    <property type="match status" value="1"/>
</dbReference>
<dbReference type="InterPro" id="IPR036259">
    <property type="entry name" value="MFS_trans_sf"/>
</dbReference>
<feature type="transmembrane region" description="Helical" evidence="8">
    <location>
        <begin position="40"/>
        <end position="57"/>
    </location>
</feature>
<feature type="transmembrane region" description="Helical" evidence="8">
    <location>
        <begin position="101"/>
        <end position="122"/>
    </location>
</feature>
<feature type="transmembrane region" description="Helical" evidence="8">
    <location>
        <begin position="439"/>
        <end position="460"/>
    </location>
</feature>
<dbReference type="PATRIC" id="fig|136857.5.peg.1246"/>
<evidence type="ECO:0000256" key="8">
    <source>
        <dbReference type="SAM" id="Phobius"/>
    </source>
</evidence>
<feature type="transmembrane region" description="Helical" evidence="8">
    <location>
        <begin position="238"/>
        <end position="256"/>
    </location>
</feature>
<reference evidence="10" key="2">
    <citation type="submission" date="2015-05" db="EMBL/GenBank/DDBJ databases">
        <title>Complete genome sequence of Corynebacterium testudinoris DSM 44614, recovered from necrotic lesions in the mouth of a tortoise.</title>
        <authorList>
            <person name="Ruckert C."/>
            <person name="Albersmeier A."/>
            <person name="Winkler A."/>
            <person name="Tauch A."/>
        </authorList>
    </citation>
    <scope>NUCLEOTIDE SEQUENCE [LARGE SCALE GENOMIC DNA]</scope>
    <source>
        <strain evidence="10">DSM 44614</strain>
    </source>
</reference>
<dbReference type="InterPro" id="IPR005279">
    <property type="entry name" value="Dipep/tripep_permease"/>
</dbReference>
<dbReference type="GO" id="GO:1904680">
    <property type="term" value="F:peptide transmembrane transporter activity"/>
    <property type="evidence" value="ECO:0007669"/>
    <property type="project" value="InterPro"/>
</dbReference>
<dbReference type="EMBL" id="CP011545">
    <property type="protein sequence ID" value="AKK08693.1"/>
    <property type="molecule type" value="Genomic_DNA"/>
</dbReference>
<dbReference type="PANTHER" id="PTHR23517:SF15">
    <property type="entry name" value="PROTON-DEPENDENT OLIGOPEPTIDE FAMILY TRANSPORT PROTEIN"/>
    <property type="match status" value="1"/>
</dbReference>
<dbReference type="STRING" id="136857.CTEST_06270"/>
<feature type="transmembrane region" description="Helical" evidence="8">
    <location>
        <begin position="339"/>
        <end position="360"/>
    </location>
</feature>
<dbReference type="PANTHER" id="PTHR23517">
    <property type="entry name" value="RESISTANCE PROTEIN MDTM, PUTATIVE-RELATED-RELATED"/>
    <property type="match status" value="1"/>
</dbReference>
<dbReference type="GO" id="GO:0005886">
    <property type="term" value="C:plasma membrane"/>
    <property type="evidence" value="ECO:0007669"/>
    <property type="project" value="UniProtKB-SubCell"/>
</dbReference>
<dbReference type="InterPro" id="IPR000109">
    <property type="entry name" value="POT_fam"/>
</dbReference>
<dbReference type="KEGG" id="cted:CTEST_06270"/>
<keyword evidence="6 8" id="KW-0472">Membrane</keyword>
<evidence type="ECO:0000256" key="3">
    <source>
        <dbReference type="ARBA" id="ARBA00022475"/>
    </source>
</evidence>
<protein>
    <submittedName>
        <fullName evidence="9">Amino acid/peptide transporter (Peptide:H symporter)</fullName>
    </submittedName>
</protein>
<dbReference type="CDD" id="cd17346">
    <property type="entry name" value="MFS_DtpA_like"/>
    <property type="match status" value="1"/>
</dbReference>
<evidence type="ECO:0000313" key="10">
    <source>
        <dbReference type="Proteomes" id="UP000035540"/>
    </source>
</evidence>
<dbReference type="SUPFAM" id="SSF103473">
    <property type="entry name" value="MFS general substrate transporter"/>
    <property type="match status" value="1"/>
</dbReference>
<feature type="transmembrane region" description="Helical" evidence="8">
    <location>
        <begin position="402"/>
        <end position="427"/>
    </location>
</feature>
<evidence type="ECO:0000256" key="4">
    <source>
        <dbReference type="ARBA" id="ARBA00022692"/>
    </source>
</evidence>
<feature type="transmembrane region" description="Helical" evidence="8">
    <location>
        <begin position="128"/>
        <end position="151"/>
    </location>
</feature>
<keyword evidence="5 8" id="KW-1133">Transmembrane helix</keyword>
<reference evidence="9 10" key="1">
    <citation type="journal article" date="2015" name="Genome Announc.">
        <title>Complete Genome Sequence of the Type Strain Corynebacterium testudinoris DSM 44614, Recovered from Necrotic Lesions in the Mouth of a Tortoise.</title>
        <authorList>
            <person name="Ruckert C."/>
            <person name="Kriete M."/>
            <person name="Jaenicke S."/>
            <person name="Winkler A."/>
            <person name="Tauch A."/>
        </authorList>
    </citation>
    <scope>NUCLEOTIDE SEQUENCE [LARGE SCALE GENOMIC DNA]</scope>
    <source>
        <strain evidence="9 10">DSM 44614</strain>
    </source>
</reference>
<evidence type="ECO:0000256" key="5">
    <source>
        <dbReference type="ARBA" id="ARBA00022989"/>
    </source>
</evidence>
<name>A0A0G3H9Y2_9CORY</name>
<dbReference type="InterPro" id="IPR050171">
    <property type="entry name" value="MFS_Transporters"/>
</dbReference>
<feature type="transmembrane region" description="Helical" evidence="8">
    <location>
        <begin position="190"/>
        <end position="209"/>
    </location>
</feature>
<keyword evidence="10" id="KW-1185">Reference proteome</keyword>
<keyword evidence="4 7" id="KW-0812">Transmembrane</keyword>
<evidence type="ECO:0000313" key="9">
    <source>
        <dbReference type="EMBL" id="AKK08693.1"/>
    </source>
</evidence>
<feature type="transmembrane region" description="Helical" evidence="8">
    <location>
        <begin position="69"/>
        <end position="89"/>
    </location>
</feature>
<feature type="transmembrane region" description="Helical" evidence="8">
    <location>
        <begin position="163"/>
        <end position="184"/>
    </location>
</feature>
<sequence>MHPSGMMLPMTAIEQRSGVTADRHPVAMPAVVSIEMWERFSFYGMQAILAYYLYATISDGGLGMDKVEATALVGAYGSLLYLCAFGGGWVGDRLFGPERTLLLGAGMLMFGHLSLSLIPGWLGTAPGLIAIAVGSGLLKTAAITVLGRVYPSNGARHGVAFQLFYLGINVGAFFGPLLTGWLAARYSYHHGFGAAAVLMAVGLAIYLSLRPRMMTSLNESARSAITTVPNPLFGPARFLVPLAVIAIAAALLAVGMRSFATLATVLLIATVSVAVALFIQMFRSPLVSTQERHRVAAFLPMFIASTTYWALLAQTYGVFAVYSAERLNRTFLGFDIPPAWTQSLNPLYILTLALPLAWVLARLRTRRGLHSATTMASGLLIAGAGMLVLLPFTGGAAGSTPFLALAGCILLFSLGELLIGPVGMAATSAHAPAAFATRFSALYFLTLAIGTSLAGSLSRFFDPSNAVAERTYLLSVTGTVVAIAVGVFFAARALRRTTEETAA</sequence>
<dbReference type="Pfam" id="PF00854">
    <property type="entry name" value="PTR2"/>
    <property type="match status" value="1"/>
</dbReference>